<evidence type="ECO:0000313" key="2">
    <source>
        <dbReference type="EMBL" id="CAG2212430.1"/>
    </source>
</evidence>
<accession>A0A8S3RVU7</accession>
<dbReference type="AlphaFoldDB" id="A0A8S3RVU7"/>
<gene>
    <name evidence="2" type="ORF">MEDL_26389</name>
</gene>
<dbReference type="OrthoDB" id="6612379at2759"/>
<name>A0A8S3RVU7_MYTED</name>
<keyword evidence="3" id="KW-1185">Reference proteome</keyword>
<feature type="region of interest" description="Disordered" evidence="1">
    <location>
        <begin position="158"/>
        <end position="214"/>
    </location>
</feature>
<comment type="caution">
    <text evidence="2">The sequence shown here is derived from an EMBL/GenBank/DDBJ whole genome shotgun (WGS) entry which is preliminary data.</text>
</comment>
<evidence type="ECO:0000256" key="1">
    <source>
        <dbReference type="SAM" id="MobiDB-lite"/>
    </source>
</evidence>
<proteinExistence type="predicted"/>
<protein>
    <submittedName>
        <fullName evidence="2">Uncharacterized protein</fullName>
    </submittedName>
</protein>
<organism evidence="2 3">
    <name type="scientific">Mytilus edulis</name>
    <name type="common">Blue mussel</name>
    <dbReference type="NCBI Taxonomy" id="6550"/>
    <lineage>
        <taxon>Eukaryota</taxon>
        <taxon>Metazoa</taxon>
        <taxon>Spiralia</taxon>
        <taxon>Lophotrochozoa</taxon>
        <taxon>Mollusca</taxon>
        <taxon>Bivalvia</taxon>
        <taxon>Autobranchia</taxon>
        <taxon>Pteriomorphia</taxon>
        <taxon>Mytilida</taxon>
        <taxon>Mytiloidea</taxon>
        <taxon>Mytilidae</taxon>
        <taxon>Mytilinae</taxon>
        <taxon>Mytilus</taxon>
    </lineage>
</organism>
<dbReference type="Proteomes" id="UP000683360">
    <property type="component" value="Unassembled WGS sequence"/>
</dbReference>
<sequence length="214" mass="23723">MIDGLAFPVIADLSNGVHLLRTLCPDDPPEASLDYFDATHASGNIRRNAAPGQCLCILMRQTSAMCPPTIWNVHDATEVLKYVLCVSNTDKFISEDSIFTKKEKKHILKAKGNVRRLLKPIMVDVGVQGSTTATPDGSQYTIDRPQLLSDDFSTQPLDTAFVGSPQKDRMHPMSPSRHHHLVLKPDSDNSYVPSDESHRSINQPLQTPTLNNQH</sequence>
<reference evidence="2" key="1">
    <citation type="submission" date="2021-03" db="EMBL/GenBank/DDBJ databases">
        <authorList>
            <person name="Bekaert M."/>
        </authorList>
    </citation>
    <scope>NUCLEOTIDE SEQUENCE</scope>
</reference>
<feature type="compositionally biased region" description="Polar residues" evidence="1">
    <location>
        <begin position="200"/>
        <end position="214"/>
    </location>
</feature>
<dbReference type="EMBL" id="CAJPWZ010001297">
    <property type="protein sequence ID" value="CAG2212430.1"/>
    <property type="molecule type" value="Genomic_DNA"/>
</dbReference>
<evidence type="ECO:0000313" key="3">
    <source>
        <dbReference type="Proteomes" id="UP000683360"/>
    </source>
</evidence>